<keyword evidence="1" id="KW-0472">Membrane</keyword>
<comment type="caution">
    <text evidence="2">The sequence shown here is derived from an EMBL/GenBank/DDBJ whole genome shotgun (WGS) entry which is preliminary data.</text>
</comment>
<keyword evidence="1" id="KW-1133">Transmembrane helix</keyword>
<organism evidence="2 3">
    <name type="scientific">Candidatus Roizmanbacteria bacterium CG22_combo_CG10-13_8_21_14_all_38_20</name>
    <dbReference type="NCBI Taxonomy" id="1974862"/>
    <lineage>
        <taxon>Bacteria</taxon>
        <taxon>Candidatus Roizmaniibacteriota</taxon>
    </lineage>
</organism>
<keyword evidence="1" id="KW-0812">Transmembrane</keyword>
<evidence type="ECO:0000256" key="1">
    <source>
        <dbReference type="SAM" id="Phobius"/>
    </source>
</evidence>
<feature type="transmembrane region" description="Helical" evidence="1">
    <location>
        <begin position="49"/>
        <end position="70"/>
    </location>
</feature>
<feature type="transmembrane region" description="Helical" evidence="1">
    <location>
        <begin position="6"/>
        <end position="24"/>
    </location>
</feature>
<dbReference type="AlphaFoldDB" id="A0A2H0BTP8"/>
<evidence type="ECO:0000313" key="2">
    <source>
        <dbReference type="EMBL" id="PIP61032.1"/>
    </source>
</evidence>
<gene>
    <name evidence="2" type="ORF">COW99_06270</name>
</gene>
<name>A0A2H0BTP8_9BACT</name>
<proteinExistence type="predicted"/>
<dbReference type="Proteomes" id="UP000231246">
    <property type="component" value="Unassembled WGS sequence"/>
</dbReference>
<dbReference type="EMBL" id="PCTA01000036">
    <property type="protein sequence ID" value="PIP61032.1"/>
    <property type="molecule type" value="Genomic_DNA"/>
</dbReference>
<reference evidence="2 3" key="1">
    <citation type="submission" date="2017-09" db="EMBL/GenBank/DDBJ databases">
        <title>Depth-based differentiation of microbial function through sediment-hosted aquifers and enrichment of novel symbionts in the deep terrestrial subsurface.</title>
        <authorList>
            <person name="Probst A.J."/>
            <person name="Ladd B."/>
            <person name="Jarett J.K."/>
            <person name="Geller-Mcgrath D.E."/>
            <person name="Sieber C.M."/>
            <person name="Emerson J.B."/>
            <person name="Anantharaman K."/>
            <person name="Thomas B.C."/>
            <person name="Malmstrom R."/>
            <person name="Stieglmeier M."/>
            <person name="Klingl A."/>
            <person name="Woyke T."/>
            <person name="Ryan C.M."/>
            <person name="Banfield J.F."/>
        </authorList>
    </citation>
    <scope>NUCLEOTIDE SEQUENCE [LARGE SCALE GENOMIC DNA]</scope>
    <source>
        <strain evidence="2">CG22_combo_CG10-13_8_21_14_all_38_20</strain>
    </source>
</reference>
<accession>A0A2H0BTP8</accession>
<evidence type="ECO:0000313" key="3">
    <source>
        <dbReference type="Proteomes" id="UP000231246"/>
    </source>
</evidence>
<sequence>MIILLIIGITLDVIGTIMIAYTVLRVHNRAREERTIDSQVINEMKKERAASILGITLIIIGYIFQMFGLLT</sequence>
<protein>
    <submittedName>
        <fullName evidence="2">Uncharacterized protein</fullName>
    </submittedName>
</protein>